<feature type="compositionally biased region" description="Gly residues" evidence="1">
    <location>
        <begin position="750"/>
        <end position="766"/>
    </location>
</feature>
<feature type="domain" description="TY-Chap N-terminal" evidence="3">
    <location>
        <begin position="3"/>
        <end position="121"/>
    </location>
</feature>
<sequence>MLEWSEFAQRLGRELAGLDRDTILIVRERAESRHYVQAMREPDRLYAEAVSNHFLEGPLLLTPADEEVLREVGWKPPGDPSPRNWWTDLPGHATPGDHFRLADMMVQALRDVQGVRRPSDLVYESFHRHGNGLIELLGFGISPADPARVTERRTTPDPVAPRVADPVLSAPVLPEDGPHAVAPGLHRGPAAPPAGPGFAPGELELALTDAKQRGDHMTYFDLLLRSDLVLPLPQGPGAPELVTTTIGGATYVLAFSSTEALTAALSPKDPTAPPPHRRLSFGALAAAWPDPSWSLAINTGLPSEMHLDALAIARLDHTRRTAEQAAADAVPPHGLPAPNGTDPHGRPGFAAFDPAQDPLSPGALPGLPSLNGHSGPSEGSSNGHPEPMPNGRVEPPPGGLDPLSPNGHNEAPPHFPGPGAPGVFPPHDTAAEAAERGTHAHGLPDLPMPLERPPAAPHGGSDLPSPNGRSEHPHQAAGRGMPPHDVLGPLAPAGHNEAPHDFTGLGTPPHGLPGLPPSHEGTAPSSPSGRDGVPQDLAGPGTPPHGIPGPAQAGERPDSTSLEALPHGVPGAGSDGGHAEPPGEPAPHGIPDMQGGSPRDFTGPGTPPHGTPGPALPGERPEAERGGTPPHGIPGAGTDGGHAEPPSEPAPHGVPDTREGSPRDFTGPGTPPHGMPGPALPGERPEAERGGTPPHGVPGADNGHAEQPGEPAPHGVPDAREGSPRDFAGPGTPPHGLPGPAQVGERPEAGTGGTPPHGVPGVGADGGPAEPSRDAVPPQRMPDLPSPEGPRDFAGSGTPPHGVPQPAPAEGADRGIPPRGVPNVPAPRPEASPGSVAPSPAGERAAEAAGPLPDLAALTRLAVRSESIQPENPPHGEPTPAGQGTPPHGFPQAASEAGATPSPAEDGQAGTPPRGLPVTDERATAASPSPEEGPVARPDEGVLPPEPQAGDRGRPEPGTGGQVAMRLPHGARLWVDAGDGGEPRPVAVYDAAGGGWTPVAAGVSDGSGYTER</sequence>
<feature type="compositionally biased region" description="Low complexity" evidence="1">
    <location>
        <begin position="358"/>
        <end position="370"/>
    </location>
</feature>
<evidence type="ECO:0000256" key="1">
    <source>
        <dbReference type="SAM" id="MobiDB-lite"/>
    </source>
</evidence>
<comment type="caution">
    <text evidence="4">The sequence shown here is derived from an EMBL/GenBank/DDBJ whole genome shotgun (WGS) entry which is preliminary data.</text>
</comment>
<feature type="compositionally biased region" description="Pro residues" evidence="1">
    <location>
        <begin position="669"/>
        <end position="679"/>
    </location>
</feature>
<dbReference type="InterPro" id="IPR054344">
    <property type="entry name" value="TY-Chap_N"/>
</dbReference>
<accession>A0A7W3MYS8</accession>
<name>A0A7W3MYS8_9ACTN</name>
<feature type="compositionally biased region" description="Polar residues" evidence="1">
    <location>
        <begin position="371"/>
        <end position="383"/>
    </location>
</feature>
<evidence type="ECO:0000313" key="4">
    <source>
        <dbReference type="EMBL" id="MBA9004369.1"/>
    </source>
</evidence>
<evidence type="ECO:0000259" key="2">
    <source>
        <dbReference type="Pfam" id="PF07179"/>
    </source>
</evidence>
<proteinExistence type="predicted"/>
<gene>
    <name evidence="4" type="ORF">HNR21_003251</name>
</gene>
<feature type="compositionally biased region" description="Basic and acidic residues" evidence="1">
    <location>
        <begin position="429"/>
        <end position="438"/>
    </location>
</feature>
<feature type="compositionally biased region" description="Pro residues" evidence="1">
    <location>
        <begin position="605"/>
        <end position="615"/>
    </location>
</feature>
<evidence type="ECO:0000259" key="3">
    <source>
        <dbReference type="Pfam" id="PF22552"/>
    </source>
</evidence>
<keyword evidence="5" id="KW-1185">Reference proteome</keyword>
<feature type="compositionally biased region" description="Pro residues" evidence="1">
    <location>
        <begin position="446"/>
        <end position="456"/>
    </location>
</feature>
<organism evidence="4 5">
    <name type="scientific">Thermomonospora cellulosilytica</name>
    <dbReference type="NCBI Taxonomy" id="1411118"/>
    <lineage>
        <taxon>Bacteria</taxon>
        <taxon>Bacillati</taxon>
        <taxon>Actinomycetota</taxon>
        <taxon>Actinomycetes</taxon>
        <taxon>Streptosporangiales</taxon>
        <taxon>Thermomonosporaceae</taxon>
        <taxon>Thermomonospora</taxon>
    </lineage>
</organism>
<feature type="compositionally biased region" description="Low complexity" evidence="1">
    <location>
        <begin position="837"/>
        <end position="853"/>
    </location>
</feature>
<dbReference type="Pfam" id="PF07179">
    <property type="entry name" value="SseB"/>
    <property type="match status" value="1"/>
</dbReference>
<evidence type="ECO:0000313" key="5">
    <source>
        <dbReference type="Proteomes" id="UP000539313"/>
    </source>
</evidence>
<dbReference type="Proteomes" id="UP000539313">
    <property type="component" value="Unassembled WGS sequence"/>
</dbReference>
<dbReference type="RefSeq" id="WP_182705862.1">
    <property type="nucleotide sequence ID" value="NZ_JACJII010000001.1"/>
</dbReference>
<reference evidence="4 5" key="1">
    <citation type="submission" date="2020-08" db="EMBL/GenBank/DDBJ databases">
        <title>Sequencing the genomes of 1000 actinobacteria strains.</title>
        <authorList>
            <person name="Klenk H.-P."/>
        </authorList>
    </citation>
    <scope>NUCLEOTIDE SEQUENCE [LARGE SCALE GENOMIC DNA]</scope>
    <source>
        <strain evidence="4 5">DSM 45823</strain>
    </source>
</reference>
<evidence type="ECO:0008006" key="6">
    <source>
        <dbReference type="Google" id="ProtNLM"/>
    </source>
</evidence>
<feature type="region of interest" description="Disordered" evidence="1">
    <location>
        <begin position="322"/>
        <end position="979"/>
    </location>
</feature>
<dbReference type="EMBL" id="JACJII010000001">
    <property type="protein sequence ID" value="MBA9004369.1"/>
    <property type="molecule type" value="Genomic_DNA"/>
</dbReference>
<dbReference type="InterPro" id="IPR009839">
    <property type="entry name" value="SseB_N"/>
</dbReference>
<dbReference type="AlphaFoldDB" id="A0A7W3MYS8"/>
<dbReference type="Pfam" id="PF22552">
    <property type="entry name" value="TY-Chap3"/>
    <property type="match status" value="1"/>
</dbReference>
<feature type="domain" description="SseB protein N-terminal" evidence="2">
    <location>
        <begin position="204"/>
        <end position="313"/>
    </location>
</feature>
<protein>
    <recommendedName>
        <fullName evidence="6">SseB protein N-terminal domain-containing protein</fullName>
    </recommendedName>
</protein>
<feature type="region of interest" description="Disordered" evidence="1">
    <location>
        <begin position="991"/>
        <end position="1012"/>
    </location>
</feature>